<protein>
    <submittedName>
        <fullName evidence="4">Sugar O-acetyltransferase</fullName>
    </submittedName>
</protein>
<sequence length="189" mass="20430">MDLKDFIKRMETGKKICAGSETHLFMHDLAQEALRLTAELNNTYHTPEEIIAIFSKLTGKEVPETFRIFPPFYTDCGKNITIGENVFINSGCRFQDQGGIYIGDGALIGHNVVFATLNHNPDPEHRGDMFPGAIRLGKDVWIGANATILSGVTIGNGAIVAAGAVVTKDVPSYSVVAGVPAKVIKSVRE</sequence>
<evidence type="ECO:0000313" key="5">
    <source>
        <dbReference type="Proteomes" id="UP000729290"/>
    </source>
</evidence>
<proteinExistence type="inferred from homology"/>
<evidence type="ECO:0000256" key="2">
    <source>
        <dbReference type="ARBA" id="ARBA00022679"/>
    </source>
</evidence>
<reference evidence="4 5" key="1">
    <citation type="journal article" date="2021" name="Sci. Rep.">
        <title>The distribution of antibiotic resistance genes in chicken gut microbiota commensals.</title>
        <authorList>
            <person name="Juricova H."/>
            <person name="Matiasovicova J."/>
            <person name="Kubasova T."/>
            <person name="Cejkova D."/>
            <person name="Rychlik I."/>
        </authorList>
    </citation>
    <scope>NUCLEOTIDE SEQUENCE [LARGE SCALE GENOMIC DNA]</scope>
    <source>
        <strain evidence="4 5">An431b</strain>
    </source>
</reference>
<dbReference type="InterPro" id="IPR051159">
    <property type="entry name" value="Hexapeptide_acetyltransf"/>
</dbReference>
<evidence type="ECO:0000256" key="3">
    <source>
        <dbReference type="ARBA" id="ARBA00022737"/>
    </source>
</evidence>
<dbReference type="EMBL" id="JACSNV010000006">
    <property type="protein sequence ID" value="MBM6877703.1"/>
    <property type="molecule type" value="Genomic_DNA"/>
</dbReference>
<dbReference type="Pfam" id="PF00132">
    <property type="entry name" value="Hexapep"/>
    <property type="match status" value="1"/>
</dbReference>
<dbReference type="PANTHER" id="PTHR23416">
    <property type="entry name" value="SIALIC ACID SYNTHASE-RELATED"/>
    <property type="match status" value="1"/>
</dbReference>
<keyword evidence="5" id="KW-1185">Reference proteome</keyword>
<name>A0ABS2GAW9_9FIRM</name>
<organism evidence="4 5">
    <name type="scientific">Anaerotignum lactatifermentans</name>
    <dbReference type="NCBI Taxonomy" id="160404"/>
    <lineage>
        <taxon>Bacteria</taxon>
        <taxon>Bacillati</taxon>
        <taxon>Bacillota</taxon>
        <taxon>Clostridia</taxon>
        <taxon>Lachnospirales</taxon>
        <taxon>Anaerotignaceae</taxon>
        <taxon>Anaerotignum</taxon>
    </lineage>
</organism>
<dbReference type="InterPro" id="IPR018357">
    <property type="entry name" value="Hexapep_transf_CS"/>
</dbReference>
<dbReference type="InterPro" id="IPR001451">
    <property type="entry name" value="Hexapep"/>
</dbReference>
<dbReference type="Proteomes" id="UP000729290">
    <property type="component" value="Unassembled WGS sequence"/>
</dbReference>
<dbReference type="InterPro" id="IPR011004">
    <property type="entry name" value="Trimer_LpxA-like_sf"/>
</dbReference>
<dbReference type="CDD" id="cd03357">
    <property type="entry name" value="LbH_MAT_GAT"/>
    <property type="match status" value="1"/>
</dbReference>
<keyword evidence="2" id="KW-0808">Transferase</keyword>
<dbReference type="PROSITE" id="PS00101">
    <property type="entry name" value="HEXAPEP_TRANSFERASES"/>
    <property type="match status" value="1"/>
</dbReference>
<dbReference type="PANTHER" id="PTHR23416:SF23">
    <property type="entry name" value="ACETYLTRANSFERASE C18B11.09C-RELATED"/>
    <property type="match status" value="1"/>
</dbReference>
<accession>A0ABS2GAW9</accession>
<keyword evidence="3" id="KW-0677">Repeat</keyword>
<comment type="caution">
    <text evidence="4">The sequence shown here is derived from an EMBL/GenBank/DDBJ whole genome shotgun (WGS) entry which is preliminary data.</text>
</comment>
<dbReference type="Pfam" id="PF14602">
    <property type="entry name" value="Hexapep_2"/>
    <property type="match status" value="1"/>
</dbReference>
<dbReference type="SUPFAM" id="SSF51161">
    <property type="entry name" value="Trimeric LpxA-like enzymes"/>
    <property type="match status" value="1"/>
</dbReference>
<evidence type="ECO:0000313" key="4">
    <source>
        <dbReference type="EMBL" id="MBM6877703.1"/>
    </source>
</evidence>
<evidence type="ECO:0000256" key="1">
    <source>
        <dbReference type="ARBA" id="ARBA00007274"/>
    </source>
</evidence>
<dbReference type="Gene3D" id="2.160.10.10">
    <property type="entry name" value="Hexapeptide repeat proteins"/>
    <property type="match status" value="1"/>
</dbReference>
<gene>
    <name evidence="4" type="ORF">H9X83_05955</name>
</gene>
<comment type="similarity">
    <text evidence="1">Belongs to the transferase hexapeptide repeat family.</text>
</comment>
<dbReference type="RefSeq" id="WP_205132667.1">
    <property type="nucleotide sequence ID" value="NZ_JACSNT010000002.1"/>
</dbReference>